<dbReference type="AlphaFoldDB" id="A0AA39WPB8"/>
<organism evidence="3 4">
    <name type="scientific">Immersiella caudata</name>
    <dbReference type="NCBI Taxonomy" id="314043"/>
    <lineage>
        <taxon>Eukaryota</taxon>
        <taxon>Fungi</taxon>
        <taxon>Dikarya</taxon>
        <taxon>Ascomycota</taxon>
        <taxon>Pezizomycotina</taxon>
        <taxon>Sordariomycetes</taxon>
        <taxon>Sordariomycetidae</taxon>
        <taxon>Sordariales</taxon>
        <taxon>Lasiosphaeriaceae</taxon>
        <taxon>Immersiella</taxon>
    </lineage>
</organism>
<proteinExistence type="predicted"/>
<name>A0AA39WPB8_9PEZI</name>
<keyword evidence="4" id="KW-1185">Reference proteome</keyword>
<dbReference type="Proteomes" id="UP001175000">
    <property type="component" value="Unassembled WGS sequence"/>
</dbReference>
<feature type="chain" id="PRO_5041210427" evidence="2">
    <location>
        <begin position="21"/>
        <end position="539"/>
    </location>
</feature>
<sequence>MSSIFLFALSLGSWLPAASCLSPAEGRAKVQLDKASAADSGAKGIRDICGLGGKSDVQCRNTFFRDHRGRSSVGMQATINCMSQIEASQQQIDALTAALNTDPSDMAKYGHSSSGTKWYNGNDGEYRRDPSPADIEVAADRGRKQGELIAAVAWTTTYVAVTVGYGGIGQQIDLIGLSEFSSGVGDMALAALGGQAQYETALGDYYEAHARKNPQYYLEDEEITGICPRNGQVCRDANGKEYFNTMSETKDPSAPSVLEPGEEGSFGGPGSLELDTNPIPGGDDTSGVDPDGFWKEDNIMDIPDGTLTTIDPDRDPDAFMKSCVASEERTILRQIGSMRTVADSHGPVTEEEKRIAAESNLKRGMCDKIFFGEEYCARWKQEKWRVPLDPEMQSDMVAVRAMRLAMCPRPGGATMAMSCEKAREELDKRYALNELGVEMAGALFSPWAGPVVKQFLPLNFGRRTITAGGTLSGGPGAVFLPPVQIAALPSGFVRPTVTRLPQTFTTSFRTLVTPRPGNPRLTRLVTSFITIWVPVPRPG</sequence>
<feature type="region of interest" description="Disordered" evidence="1">
    <location>
        <begin position="247"/>
        <end position="271"/>
    </location>
</feature>
<gene>
    <name evidence="3" type="ORF">B0T14DRAFT_602987</name>
</gene>
<accession>A0AA39WPB8</accession>
<reference evidence="3" key="1">
    <citation type="submission" date="2023-06" db="EMBL/GenBank/DDBJ databases">
        <title>Genome-scale phylogeny and comparative genomics of the fungal order Sordariales.</title>
        <authorList>
            <consortium name="Lawrence Berkeley National Laboratory"/>
            <person name="Hensen N."/>
            <person name="Bonometti L."/>
            <person name="Westerberg I."/>
            <person name="Brannstrom I.O."/>
            <person name="Guillou S."/>
            <person name="Cros-Aarteil S."/>
            <person name="Calhoun S."/>
            <person name="Haridas S."/>
            <person name="Kuo A."/>
            <person name="Mondo S."/>
            <person name="Pangilinan J."/>
            <person name="Riley R."/>
            <person name="Labutti K."/>
            <person name="Andreopoulos B."/>
            <person name="Lipzen A."/>
            <person name="Chen C."/>
            <person name="Yanf M."/>
            <person name="Daum C."/>
            <person name="Ng V."/>
            <person name="Clum A."/>
            <person name="Steindorff A."/>
            <person name="Ohm R."/>
            <person name="Martin F."/>
            <person name="Silar P."/>
            <person name="Natvig D."/>
            <person name="Lalanne C."/>
            <person name="Gautier V."/>
            <person name="Ament-Velasquez S.L."/>
            <person name="Kruys A."/>
            <person name="Hutchinson M.I."/>
            <person name="Powell A.J."/>
            <person name="Barry K."/>
            <person name="Miller A.N."/>
            <person name="Grigoriev I.V."/>
            <person name="Debuchy R."/>
            <person name="Gladieux P."/>
            <person name="Thoren M.H."/>
            <person name="Johannesson H."/>
        </authorList>
    </citation>
    <scope>NUCLEOTIDE SEQUENCE</scope>
    <source>
        <strain evidence="3">CBS 606.72</strain>
    </source>
</reference>
<evidence type="ECO:0000256" key="1">
    <source>
        <dbReference type="SAM" id="MobiDB-lite"/>
    </source>
</evidence>
<comment type="caution">
    <text evidence="3">The sequence shown here is derived from an EMBL/GenBank/DDBJ whole genome shotgun (WGS) entry which is preliminary data.</text>
</comment>
<evidence type="ECO:0000256" key="2">
    <source>
        <dbReference type="SAM" id="SignalP"/>
    </source>
</evidence>
<dbReference type="EMBL" id="JAULSU010000004">
    <property type="protein sequence ID" value="KAK0619097.1"/>
    <property type="molecule type" value="Genomic_DNA"/>
</dbReference>
<evidence type="ECO:0000313" key="3">
    <source>
        <dbReference type="EMBL" id="KAK0619097.1"/>
    </source>
</evidence>
<protein>
    <submittedName>
        <fullName evidence="3">Uncharacterized protein</fullName>
    </submittedName>
</protein>
<feature type="signal peptide" evidence="2">
    <location>
        <begin position="1"/>
        <end position="20"/>
    </location>
</feature>
<evidence type="ECO:0000313" key="4">
    <source>
        <dbReference type="Proteomes" id="UP001175000"/>
    </source>
</evidence>
<keyword evidence="2" id="KW-0732">Signal</keyword>